<proteinExistence type="predicted"/>
<keyword evidence="2" id="KW-1185">Reference proteome</keyword>
<dbReference type="Proteomes" id="UP000277204">
    <property type="component" value="Unassembled WGS sequence"/>
</dbReference>
<protein>
    <submittedName>
        <fullName evidence="1">Uncharacterized protein</fullName>
    </submittedName>
</protein>
<dbReference type="STRING" id="48269.A0A183MCP9"/>
<evidence type="ECO:0000313" key="2">
    <source>
        <dbReference type="Proteomes" id="UP000277204"/>
    </source>
</evidence>
<dbReference type="AlphaFoldDB" id="A0A183MCP9"/>
<accession>A0A183MCP9</accession>
<dbReference type="EMBL" id="UZAI01011344">
    <property type="protein sequence ID" value="VDP08739.1"/>
    <property type="molecule type" value="Genomic_DNA"/>
</dbReference>
<organism evidence="1 2">
    <name type="scientific">Schistosoma margrebowiei</name>
    <dbReference type="NCBI Taxonomy" id="48269"/>
    <lineage>
        <taxon>Eukaryota</taxon>
        <taxon>Metazoa</taxon>
        <taxon>Spiralia</taxon>
        <taxon>Lophotrochozoa</taxon>
        <taxon>Platyhelminthes</taxon>
        <taxon>Trematoda</taxon>
        <taxon>Digenea</taxon>
        <taxon>Strigeidida</taxon>
        <taxon>Schistosomatoidea</taxon>
        <taxon>Schistosomatidae</taxon>
        <taxon>Schistosoma</taxon>
    </lineage>
</organism>
<gene>
    <name evidence="1" type="ORF">SMRZ_LOCUS13824</name>
</gene>
<name>A0A183MCP9_9TREM</name>
<evidence type="ECO:0000313" key="1">
    <source>
        <dbReference type="EMBL" id="VDP08739.1"/>
    </source>
</evidence>
<reference evidence="1 2" key="1">
    <citation type="submission" date="2018-11" db="EMBL/GenBank/DDBJ databases">
        <authorList>
            <consortium name="Pathogen Informatics"/>
        </authorList>
    </citation>
    <scope>NUCLEOTIDE SEQUENCE [LARGE SCALE GENOMIC DNA]</scope>
    <source>
        <strain evidence="1 2">Zambia</strain>
    </source>
</reference>
<sequence>MANINHLVDVHNDSSKANYDPESGKLINLAGNMLGFLNSGNYRPSDSTQVSQDICYHQLLSLDSTSSVTIISSVTMHIYLPYNYKYECTA</sequence>